<name>A0A7W7WI54_9ACTN</name>
<dbReference type="Pfam" id="PF12728">
    <property type="entry name" value="HTH_17"/>
    <property type="match status" value="1"/>
</dbReference>
<evidence type="ECO:0000313" key="3">
    <source>
        <dbReference type="Proteomes" id="UP000573327"/>
    </source>
</evidence>
<organism evidence="2 3">
    <name type="scientific">Kitasatospora gansuensis</name>
    <dbReference type="NCBI Taxonomy" id="258050"/>
    <lineage>
        <taxon>Bacteria</taxon>
        <taxon>Bacillati</taxon>
        <taxon>Actinomycetota</taxon>
        <taxon>Actinomycetes</taxon>
        <taxon>Kitasatosporales</taxon>
        <taxon>Streptomycetaceae</taxon>
        <taxon>Kitasatospora</taxon>
    </lineage>
</organism>
<dbReference type="InterPro" id="IPR041657">
    <property type="entry name" value="HTH_17"/>
</dbReference>
<dbReference type="GO" id="GO:0003677">
    <property type="term" value="F:DNA binding"/>
    <property type="evidence" value="ECO:0007669"/>
    <property type="project" value="InterPro"/>
</dbReference>
<dbReference type="AlphaFoldDB" id="A0A7W7WI54"/>
<comment type="caution">
    <text evidence="2">The sequence shown here is derived from an EMBL/GenBank/DDBJ whole genome shotgun (WGS) entry which is preliminary data.</text>
</comment>
<evidence type="ECO:0000259" key="1">
    <source>
        <dbReference type="Pfam" id="PF12728"/>
    </source>
</evidence>
<dbReference type="RefSeq" id="WP_184916481.1">
    <property type="nucleotide sequence ID" value="NZ_JACHJR010000001.1"/>
</dbReference>
<dbReference type="EMBL" id="JACHJR010000001">
    <property type="protein sequence ID" value="MBB4947863.1"/>
    <property type="molecule type" value="Genomic_DNA"/>
</dbReference>
<gene>
    <name evidence="2" type="ORF">F4556_003398</name>
</gene>
<dbReference type="InterPro" id="IPR010093">
    <property type="entry name" value="SinI_DNA-bd"/>
</dbReference>
<feature type="domain" description="Helix-turn-helix" evidence="1">
    <location>
        <begin position="9"/>
        <end position="57"/>
    </location>
</feature>
<dbReference type="Proteomes" id="UP000573327">
    <property type="component" value="Unassembled WGS sequence"/>
</dbReference>
<sequence length="62" mass="6858">MTTATPEALTVPEVMTALRLGRSAVYDLLRLGALPSFHIGRARRISSEDLATYIRNQPRSTD</sequence>
<protein>
    <submittedName>
        <fullName evidence="2">Excisionase family DNA binding protein</fullName>
    </submittedName>
</protein>
<evidence type="ECO:0000313" key="2">
    <source>
        <dbReference type="EMBL" id="MBB4947863.1"/>
    </source>
</evidence>
<proteinExistence type="predicted"/>
<dbReference type="NCBIfam" id="TIGR01764">
    <property type="entry name" value="excise"/>
    <property type="match status" value="1"/>
</dbReference>
<accession>A0A7W7WI54</accession>
<keyword evidence="3" id="KW-1185">Reference proteome</keyword>
<reference evidence="2 3" key="1">
    <citation type="submission" date="2020-08" db="EMBL/GenBank/DDBJ databases">
        <title>Sequencing the genomes of 1000 actinobacteria strains.</title>
        <authorList>
            <person name="Klenk H.-P."/>
        </authorList>
    </citation>
    <scope>NUCLEOTIDE SEQUENCE [LARGE SCALE GENOMIC DNA]</scope>
    <source>
        <strain evidence="2 3">DSM 44786</strain>
    </source>
</reference>